<evidence type="ECO:0000313" key="14">
    <source>
        <dbReference type="Proteomes" id="UP001500483"/>
    </source>
</evidence>
<dbReference type="PANTHER" id="PTHR24421">
    <property type="entry name" value="NITRATE/NITRITE SENSOR PROTEIN NARX-RELATED"/>
    <property type="match status" value="1"/>
</dbReference>
<evidence type="ECO:0000256" key="5">
    <source>
        <dbReference type="ARBA" id="ARBA00022741"/>
    </source>
</evidence>
<dbReference type="GO" id="GO:0016301">
    <property type="term" value="F:kinase activity"/>
    <property type="evidence" value="ECO:0007669"/>
    <property type="project" value="UniProtKB-KW"/>
</dbReference>
<evidence type="ECO:0000256" key="8">
    <source>
        <dbReference type="ARBA" id="ARBA00023012"/>
    </source>
</evidence>
<evidence type="ECO:0000256" key="10">
    <source>
        <dbReference type="SAM" id="Phobius"/>
    </source>
</evidence>
<keyword evidence="10" id="KW-1133">Transmembrane helix</keyword>
<evidence type="ECO:0000259" key="11">
    <source>
        <dbReference type="Pfam" id="PF02518"/>
    </source>
</evidence>
<comment type="caution">
    <text evidence="13">The sequence shown here is derived from an EMBL/GenBank/DDBJ whole genome shotgun (WGS) entry which is preliminary data.</text>
</comment>
<keyword evidence="3" id="KW-0597">Phosphoprotein</keyword>
<evidence type="ECO:0000259" key="12">
    <source>
        <dbReference type="Pfam" id="PF07730"/>
    </source>
</evidence>
<name>A0ABP6RX38_9PSEU</name>
<dbReference type="Pfam" id="PF02518">
    <property type="entry name" value="HATPase_c"/>
    <property type="match status" value="1"/>
</dbReference>
<evidence type="ECO:0000256" key="4">
    <source>
        <dbReference type="ARBA" id="ARBA00022679"/>
    </source>
</evidence>
<protein>
    <recommendedName>
        <fullName evidence="2">histidine kinase</fullName>
        <ecNumber evidence="2">2.7.13.3</ecNumber>
    </recommendedName>
</protein>
<dbReference type="InterPro" id="IPR036890">
    <property type="entry name" value="HATPase_C_sf"/>
</dbReference>
<evidence type="ECO:0000256" key="7">
    <source>
        <dbReference type="ARBA" id="ARBA00022840"/>
    </source>
</evidence>
<keyword evidence="7" id="KW-0067">ATP-binding</keyword>
<evidence type="ECO:0000256" key="2">
    <source>
        <dbReference type="ARBA" id="ARBA00012438"/>
    </source>
</evidence>
<feature type="domain" description="Signal transduction histidine kinase subgroup 3 dimerisation and phosphoacceptor" evidence="12">
    <location>
        <begin position="189"/>
        <end position="258"/>
    </location>
</feature>
<dbReference type="CDD" id="cd16917">
    <property type="entry name" value="HATPase_UhpB-NarQ-NarX-like"/>
    <property type="match status" value="1"/>
</dbReference>
<dbReference type="EMBL" id="BAAAYK010000038">
    <property type="protein sequence ID" value="GAA3362446.1"/>
    <property type="molecule type" value="Genomic_DNA"/>
</dbReference>
<keyword evidence="4" id="KW-0808">Transferase</keyword>
<feature type="transmembrane region" description="Helical" evidence="10">
    <location>
        <begin position="74"/>
        <end position="94"/>
    </location>
</feature>
<organism evidence="13 14">
    <name type="scientific">Saccharopolyspora gregorii</name>
    <dbReference type="NCBI Taxonomy" id="33914"/>
    <lineage>
        <taxon>Bacteria</taxon>
        <taxon>Bacillati</taxon>
        <taxon>Actinomycetota</taxon>
        <taxon>Actinomycetes</taxon>
        <taxon>Pseudonocardiales</taxon>
        <taxon>Pseudonocardiaceae</taxon>
        <taxon>Saccharopolyspora</taxon>
    </lineage>
</organism>
<keyword evidence="14" id="KW-1185">Reference proteome</keyword>
<feature type="transmembrane region" description="Helical" evidence="10">
    <location>
        <begin position="20"/>
        <end position="39"/>
    </location>
</feature>
<dbReference type="RefSeq" id="WP_344929835.1">
    <property type="nucleotide sequence ID" value="NZ_BAAAYK010000038.1"/>
</dbReference>
<reference evidence="14" key="1">
    <citation type="journal article" date="2019" name="Int. J. Syst. Evol. Microbiol.">
        <title>The Global Catalogue of Microorganisms (GCM) 10K type strain sequencing project: providing services to taxonomists for standard genome sequencing and annotation.</title>
        <authorList>
            <consortium name="The Broad Institute Genomics Platform"/>
            <consortium name="The Broad Institute Genome Sequencing Center for Infectious Disease"/>
            <person name="Wu L."/>
            <person name="Ma J."/>
        </authorList>
    </citation>
    <scope>NUCLEOTIDE SEQUENCE [LARGE SCALE GENOMIC DNA]</scope>
    <source>
        <strain evidence="14">JCM 9687</strain>
    </source>
</reference>
<feature type="transmembrane region" description="Helical" evidence="10">
    <location>
        <begin position="45"/>
        <end position="62"/>
    </location>
</feature>
<keyword evidence="10" id="KW-0472">Membrane</keyword>
<keyword evidence="6 13" id="KW-0418">Kinase</keyword>
<dbReference type="SUPFAM" id="SSF55874">
    <property type="entry name" value="ATPase domain of HSP90 chaperone/DNA topoisomerase II/histidine kinase"/>
    <property type="match status" value="1"/>
</dbReference>
<evidence type="ECO:0000256" key="9">
    <source>
        <dbReference type="SAM" id="MobiDB-lite"/>
    </source>
</evidence>
<keyword evidence="10" id="KW-0812">Transmembrane</keyword>
<comment type="catalytic activity">
    <reaction evidence="1">
        <text>ATP + protein L-histidine = ADP + protein N-phospho-L-histidine.</text>
        <dbReference type="EC" id="2.7.13.3"/>
    </reaction>
</comment>
<feature type="transmembrane region" description="Helical" evidence="10">
    <location>
        <begin position="100"/>
        <end position="118"/>
    </location>
</feature>
<feature type="transmembrane region" description="Helical" evidence="10">
    <location>
        <begin position="125"/>
        <end position="145"/>
    </location>
</feature>
<feature type="transmembrane region" description="Helical" evidence="10">
    <location>
        <begin position="151"/>
        <end position="171"/>
    </location>
</feature>
<dbReference type="Proteomes" id="UP001500483">
    <property type="component" value="Unassembled WGS sequence"/>
</dbReference>
<keyword evidence="8" id="KW-0902">Two-component regulatory system</keyword>
<evidence type="ECO:0000256" key="1">
    <source>
        <dbReference type="ARBA" id="ARBA00000085"/>
    </source>
</evidence>
<dbReference type="Pfam" id="PF07730">
    <property type="entry name" value="HisKA_3"/>
    <property type="match status" value="1"/>
</dbReference>
<dbReference type="EC" id="2.7.13.3" evidence="2"/>
<evidence type="ECO:0000256" key="6">
    <source>
        <dbReference type="ARBA" id="ARBA00022777"/>
    </source>
</evidence>
<dbReference type="Gene3D" id="3.30.565.10">
    <property type="entry name" value="Histidine kinase-like ATPase, C-terminal domain"/>
    <property type="match status" value="1"/>
</dbReference>
<sequence length="401" mass="41635">MSSPWYFGPPARRGLFAAEVVALSLVYLGDLVSMVGLGLDVSPTAAFLVPSSGTIIALLAVLRRRFPAHVGRLAAASIVLSALSTGLGASFGAAGMSPGLLPAGAEAVGLSLLVGAACRRLRPWAAVLVAAGSVPALVGAALLRYDGTPRTVIAVVAALVWGLALAIGLVLRDADNRRRGELAEVRTGERLRLARELHDLVAFHVSGIVVRANAARAIAGNPRAAKEDPVEVYTEIEDAGAEALAAMRRLVGMLRTDDDDSLPQGTGFGTAVRQAAGVHAAVDLAPELDEVPVHPELATTAHRIVLEALTNARKHSPDATEARVTGRREGTELVLVVDNDNVPSVSPDRTGSGYGLVGMAERVQAVGGTVQAGPAPGRRWRVTARFPVDPPRPTGDQGDLR</sequence>
<dbReference type="InterPro" id="IPR050482">
    <property type="entry name" value="Sensor_HK_TwoCompSys"/>
</dbReference>
<keyword evidence="5" id="KW-0547">Nucleotide-binding</keyword>
<accession>A0ABP6RX38</accession>
<evidence type="ECO:0000256" key="3">
    <source>
        <dbReference type="ARBA" id="ARBA00022553"/>
    </source>
</evidence>
<dbReference type="InterPro" id="IPR011712">
    <property type="entry name" value="Sig_transdc_His_kin_sub3_dim/P"/>
</dbReference>
<dbReference type="InterPro" id="IPR003594">
    <property type="entry name" value="HATPase_dom"/>
</dbReference>
<feature type="domain" description="Histidine kinase/HSP90-like ATPase" evidence="11">
    <location>
        <begin position="299"/>
        <end position="389"/>
    </location>
</feature>
<proteinExistence type="predicted"/>
<dbReference type="PANTHER" id="PTHR24421:SF10">
    <property type="entry name" value="NITRATE_NITRITE SENSOR PROTEIN NARQ"/>
    <property type="match status" value="1"/>
</dbReference>
<evidence type="ECO:0000313" key="13">
    <source>
        <dbReference type="EMBL" id="GAA3362446.1"/>
    </source>
</evidence>
<gene>
    <name evidence="13" type="ORF">GCM10020366_50410</name>
</gene>
<dbReference type="Gene3D" id="1.20.5.1930">
    <property type="match status" value="1"/>
</dbReference>
<feature type="region of interest" description="Disordered" evidence="9">
    <location>
        <begin position="371"/>
        <end position="401"/>
    </location>
</feature>